<reference evidence="2 3" key="1">
    <citation type="submission" date="2016-11" db="EMBL/GenBank/DDBJ databases">
        <authorList>
            <person name="Sivoravong A.B."/>
            <person name="Van De Walle M.R."/>
            <person name="Watson A.I."/>
            <person name="Nayek S."/>
            <person name="Bhuiyan S."/>
            <person name="Bonilla J.A."/>
            <person name="Hughes L.E."/>
            <person name="Garlena R.A."/>
            <person name="Russell D.A."/>
            <person name="Pope W.H."/>
            <person name="Jacobs-Sera D."/>
            <person name="Hendrix R.W."/>
            <person name="Hatfull G.F."/>
        </authorList>
    </citation>
    <scope>NUCLEOTIDE SEQUENCE [LARGE SCALE GENOMIC DNA]</scope>
</reference>
<protein>
    <submittedName>
        <fullName evidence="2">Tail assembly chaperone</fullName>
    </submittedName>
</protein>
<organism evidence="2 3">
    <name type="scientific">Streptomyces phage PapayaSalad</name>
    <dbReference type="NCBI Taxonomy" id="1920310"/>
    <lineage>
        <taxon>Viruses</taxon>
        <taxon>Duplodnaviria</taxon>
        <taxon>Heunggongvirae</taxon>
        <taxon>Uroviricota</taxon>
        <taxon>Caudoviricetes</taxon>
        <taxon>Austintatiousvirus</taxon>
        <taxon>Austintatiousvirus papayasalad</taxon>
    </lineage>
</organism>
<accession>A0A1J0MCH2</accession>
<keyword evidence="3" id="KW-1185">Reference proteome</keyword>
<evidence type="ECO:0000313" key="2">
    <source>
        <dbReference type="EMBL" id="APD18636.1"/>
    </source>
</evidence>
<gene>
    <name evidence="2" type="ORF">SEA_PAPAYASALAD_14</name>
</gene>
<evidence type="ECO:0000256" key="1">
    <source>
        <dbReference type="SAM" id="MobiDB-lite"/>
    </source>
</evidence>
<evidence type="ECO:0000313" key="3">
    <source>
        <dbReference type="Proteomes" id="UP000221186"/>
    </source>
</evidence>
<feature type="region of interest" description="Disordered" evidence="1">
    <location>
        <begin position="123"/>
        <end position="143"/>
    </location>
</feature>
<dbReference type="Proteomes" id="UP000221186">
    <property type="component" value="Segment"/>
</dbReference>
<dbReference type="EMBL" id="KY092481">
    <property type="protein sequence ID" value="APD18636.1"/>
    <property type="molecule type" value="Genomic_DNA"/>
</dbReference>
<proteinExistence type="predicted"/>
<sequence length="219" mass="24035">MTDLDVEHQEHAPKTADFDAFFAEQAEQHPRQTLALFGRTYTLPESLPILFTLQAERLQASEDPADVRRMLTALYGGDVLDEWAEHGLTDRQLGILLIWSAAAIRNPGTVSMDRAAELYAKQAAGKSTGPEPGSPAEQEEQEGREFWEAILTNWPAVEADLAREYGLDAPAVAALSTRRFLVLIGGLSPEARFARAWQRTPRRVTDPAEIAALTGNPAG</sequence>
<name>A0A1J0MCH2_9CAUD</name>